<keyword evidence="1" id="KW-0732">Signal</keyword>
<gene>
    <name evidence="3" type="ORF">FHS57_003691</name>
</gene>
<comment type="caution">
    <text evidence="3">The sequence shown here is derived from an EMBL/GenBank/DDBJ whole genome shotgun (WGS) entry which is preliminary data.</text>
</comment>
<dbReference type="PROSITE" id="PS51257">
    <property type="entry name" value="PROKAR_LIPOPROTEIN"/>
    <property type="match status" value="1"/>
</dbReference>
<protein>
    <recommendedName>
        <fullName evidence="2">DM13 domain-containing protein</fullName>
    </recommendedName>
</protein>
<evidence type="ECO:0000313" key="3">
    <source>
        <dbReference type="EMBL" id="MBB3839682.1"/>
    </source>
</evidence>
<dbReference type="EMBL" id="JACIBY010000007">
    <property type="protein sequence ID" value="MBB3839682.1"/>
    <property type="molecule type" value="Genomic_DNA"/>
</dbReference>
<name>A0A7W5ZQ71_9BACT</name>
<dbReference type="PROSITE" id="PS51549">
    <property type="entry name" value="DM13"/>
    <property type="match status" value="1"/>
</dbReference>
<evidence type="ECO:0000256" key="1">
    <source>
        <dbReference type="SAM" id="SignalP"/>
    </source>
</evidence>
<evidence type="ECO:0000259" key="2">
    <source>
        <dbReference type="PROSITE" id="PS51549"/>
    </source>
</evidence>
<reference evidence="3 4" key="1">
    <citation type="submission" date="2020-08" db="EMBL/GenBank/DDBJ databases">
        <title>Genomic Encyclopedia of Type Strains, Phase IV (KMG-IV): sequencing the most valuable type-strain genomes for metagenomic binning, comparative biology and taxonomic classification.</title>
        <authorList>
            <person name="Goeker M."/>
        </authorList>
    </citation>
    <scope>NUCLEOTIDE SEQUENCE [LARGE SCALE GENOMIC DNA]</scope>
    <source>
        <strain evidence="3 4">DSM 17976</strain>
    </source>
</reference>
<feature type="chain" id="PRO_5031184127" description="DM13 domain-containing protein" evidence="1">
    <location>
        <begin position="22"/>
        <end position="151"/>
    </location>
</feature>
<dbReference type="AlphaFoldDB" id="A0A7W5ZQ71"/>
<feature type="domain" description="DM13" evidence="2">
    <location>
        <begin position="55"/>
        <end position="151"/>
    </location>
</feature>
<evidence type="ECO:0000313" key="4">
    <source>
        <dbReference type="Proteomes" id="UP000541352"/>
    </source>
</evidence>
<sequence length="151" mass="16614">MKTTLTIISLALALVSCQQETVPVQTNTATTPVETVMMMNPSSFDATGQTLLYQGTFESAVHPTSGTVRVYEDKDKKRTLVFENFKTDAGPDLRIYLAEDKSVSNFIQVTNEVKNGNSSVAIPANANLQKQNYVLIWCKQFSVLFGAAQLK</sequence>
<feature type="signal peptide" evidence="1">
    <location>
        <begin position="1"/>
        <end position="21"/>
    </location>
</feature>
<dbReference type="InterPro" id="IPR019545">
    <property type="entry name" value="DM13_domain"/>
</dbReference>
<dbReference type="RefSeq" id="WP_183976153.1">
    <property type="nucleotide sequence ID" value="NZ_JACIBY010000007.1"/>
</dbReference>
<accession>A0A7W5ZQ71</accession>
<dbReference type="Pfam" id="PF10517">
    <property type="entry name" value="DM13"/>
    <property type="match status" value="1"/>
</dbReference>
<keyword evidence="4" id="KW-1185">Reference proteome</keyword>
<organism evidence="3 4">
    <name type="scientific">Runella defluvii</name>
    <dbReference type="NCBI Taxonomy" id="370973"/>
    <lineage>
        <taxon>Bacteria</taxon>
        <taxon>Pseudomonadati</taxon>
        <taxon>Bacteroidota</taxon>
        <taxon>Cytophagia</taxon>
        <taxon>Cytophagales</taxon>
        <taxon>Spirosomataceae</taxon>
        <taxon>Runella</taxon>
    </lineage>
</organism>
<dbReference type="Proteomes" id="UP000541352">
    <property type="component" value="Unassembled WGS sequence"/>
</dbReference>
<proteinExistence type="predicted"/>